<evidence type="ECO:0008006" key="5">
    <source>
        <dbReference type="Google" id="ProtNLM"/>
    </source>
</evidence>
<organism evidence="3 4">
    <name type="scientific">Nezara viridula</name>
    <name type="common">Southern green stink bug</name>
    <name type="synonym">Cimex viridulus</name>
    <dbReference type="NCBI Taxonomy" id="85310"/>
    <lineage>
        <taxon>Eukaryota</taxon>
        <taxon>Metazoa</taxon>
        <taxon>Ecdysozoa</taxon>
        <taxon>Arthropoda</taxon>
        <taxon>Hexapoda</taxon>
        <taxon>Insecta</taxon>
        <taxon>Pterygota</taxon>
        <taxon>Neoptera</taxon>
        <taxon>Paraneoptera</taxon>
        <taxon>Hemiptera</taxon>
        <taxon>Heteroptera</taxon>
        <taxon>Panheteroptera</taxon>
        <taxon>Pentatomomorpha</taxon>
        <taxon>Pentatomoidea</taxon>
        <taxon>Pentatomidae</taxon>
        <taxon>Pentatominae</taxon>
        <taxon>Nezara</taxon>
    </lineage>
</organism>
<dbReference type="OrthoDB" id="10038884at2759"/>
<evidence type="ECO:0000313" key="4">
    <source>
        <dbReference type="Proteomes" id="UP001152798"/>
    </source>
</evidence>
<gene>
    <name evidence="3" type="ORF">NEZAVI_LOCUS9798</name>
</gene>
<name>A0A9P0HEK5_NEZVI</name>
<feature type="compositionally biased region" description="Basic and acidic residues" evidence="2">
    <location>
        <begin position="17"/>
        <end position="28"/>
    </location>
</feature>
<dbReference type="PROSITE" id="PS51227">
    <property type="entry name" value="SPR"/>
    <property type="match status" value="1"/>
</dbReference>
<sequence>MADAPQRTGRRVSLSEPRPEAARVHNEYLEAPLPPCHHENNNKKPSATLHQPKKSGPPPPPPADSSIICSECGKCRCESCREPRRPPSAWLCSDFCYCSVDSCVDYTSCLCCVKGLLYHCGPREDWADDPCSCTGSRWLARWSCLGLASLFLPCLCCYCPLRACADACESGYAACTHRGCTCQRRLLESPQLSSHSTV</sequence>
<accession>A0A9P0HEK5</accession>
<proteinExistence type="inferred from homology"/>
<dbReference type="PANTHER" id="PTHR12365:SF7">
    <property type="entry name" value="PROTEIN SPROUTY"/>
    <property type="match status" value="1"/>
</dbReference>
<evidence type="ECO:0000313" key="3">
    <source>
        <dbReference type="EMBL" id="CAH1400591.1"/>
    </source>
</evidence>
<evidence type="ECO:0000256" key="2">
    <source>
        <dbReference type="SAM" id="MobiDB-lite"/>
    </source>
</evidence>
<comment type="similarity">
    <text evidence="1">Belongs to the sprouty family.</text>
</comment>
<dbReference type="PANTHER" id="PTHR12365">
    <property type="entry name" value="SPROUTY"/>
    <property type="match status" value="1"/>
</dbReference>
<reference evidence="3" key="1">
    <citation type="submission" date="2022-01" db="EMBL/GenBank/DDBJ databases">
        <authorList>
            <person name="King R."/>
        </authorList>
    </citation>
    <scope>NUCLEOTIDE SEQUENCE</scope>
</reference>
<dbReference type="GO" id="GO:0016020">
    <property type="term" value="C:membrane"/>
    <property type="evidence" value="ECO:0007669"/>
    <property type="project" value="InterPro"/>
</dbReference>
<dbReference type="GO" id="GO:0048513">
    <property type="term" value="P:animal organ development"/>
    <property type="evidence" value="ECO:0007669"/>
    <property type="project" value="TreeGrafter"/>
</dbReference>
<dbReference type="Proteomes" id="UP001152798">
    <property type="component" value="Chromosome 4"/>
</dbReference>
<protein>
    <recommendedName>
        <fullName evidence="5">Sprouty</fullName>
    </recommendedName>
</protein>
<dbReference type="GO" id="GO:0046580">
    <property type="term" value="P:negative regulation of Ras protein signal transduction"/>
    <property type="evidence" value="ECO:0007669"/>
    <property type="project" value="TreeGrafter"/>
</dbReference>
<feature type="region of interest" description="Disordered" evidence="2">
    <location>
        <begin position="1"/>
        <end position="62"/>
    </location>
</feature>
<dbReference type="AlphaFoldDB" id="A0A9P0HEK5"/>
<evidence type="ECO:0000256" key="1">
    <source>
        <dbReference type="ARBA" id="ARBA00010964"/>
    </source>
</evidence>
<dbReference type="Pfam" id="PF05210">
    <property type="entry name" value="Sprouty"/>
    <property type="match status" value="1"/>
</dbReference>
<dbReference type="EMBL" id="OV725080">
    <property type="protein sequence ID" value="CAH1400591.1"/>
    <property type="molecule type" value="Genomic_DNA"/>
</dbReference>
<dbReference type="GO" id="GO:0040037">
    <property type="term" value="P:negative regulation of fibroblast growth factor receptor signaling pathway"/>
    <property type="evidence" value="ECO:0007669"/>
    <property type="project" value="TreeGrafter"/>
</dbReference>
<dbReference type="InterPro" id="IPR007875">
    <property type="entry name" value="Sprouty"/>
</dbReference>
<dbReference type="InterPro" id="IPR051192">
    <property type="entry name" value="Sprouty_domain"/>
</dbReference>
<dbReference type="GO" id="GO:0005829">
    <property type="term" value="C:cytosol"/>
    <property type="evidence" value="ECO:0007669"/>
    <property type="project" value="TreeGrafter"/>
</dbReference>
<keyword evidence="4" id="KW-1185">Reference proteome</keyword>